<evidence type="ECO:0000313" key="2">
    <source>
        <dbReference type="Proteomes" id="UP001197626"/>
    </source>
</evidence>
<proteinExistence type="predicted"/>
<protein>
    <submittedName>
        <fullName evidence="1">Uncharacterized protein</fullName>
    </submittedName>
</protein>
<dbReference type="SUPFAM" id="SSF53271">
    <property type="entry name" value="PRTase-like"/>
    <property type="match status" value="1"/>
</dbReference>
<dbReference type="PANTHER" id="PTHR47505">
    <property type="entry name" value="DNA UTILIZATION PROTEIN YHGH"/>
    <property type="match status" value="1"/>
</dbReference>
<dbReference type="InterPro" id="IPR029057">
    <property type="entry name" value="PRTase-like"/>
</dbReference>
<accession>A0ABY3PBQ7</accession>
<evidence type="ECO:0000313" key="1">
    <source>
        <dbReference type="EMBL" id="UEX89747.1"/>
    </source>
</evidence>
<dbReference type="InterPro" id="IPR051910">
    <property type="entry name" value="ComF/GntX_DNA_util-trans"/>
</dbReference>
<keyword evidence="2" id="KW-1185">Reference proteome</keyword>
<name>A0ABY3PBQ7_9STAP</name>
<reference evidence="1 2" key="1">
    <citation type="journal article" date="2022" name="Pathogens">
        <title>Staphylococcus ratti sp. nov. Isolated from a Lab Rat.</title>
        <authorList>
            <person name="Kovarovic V."/>
            <person name="Sedlacek I."/>
            <person name="Petras P."/>
            <person name="Kralova S."/>
            <person name="Maslanova I."/>
            <person name="Svec P."/>
            <person name="Neumann-Schaal M."/>
            <person name="Botka T."/>
            <person name="Gelbicova T."/>
            <person name="Stankova E."/>
            <person name="Doskar J."/>
            <person name="Pantucek R."/>
        </authorList>
    </citation>
    <scope>NUCLEOTIDE SEQUENCE [LARGE SCALE GENOMIC DNA]</scope>
    <source>
        <strain evidence="1 2">CCM 9025</strain>
    </source>
</reference>
<dbReference type="EMBL" id="CP086654">
    <property type="protein sequence ID" value="UEX89747.1"/>
    <property type="molecule type" value="Genomic_DNA"/>
</dbReference>
<dbReference type="PANTHER" id="PTHR47505:SF1">
    <property type="entry name" value="DNA UTILIZATION PROTEIN YHGH"/>
    <property type="match status" value="1"/>
</dbReference>
<sequence>MGALNDSNCINCKNYAYPYRFDTIRACYHYEGLYKSIFQQYKFHGDVALAKLIGQQLNVKVWDFDMIIPIPSVEDNDLARTFNPVQHVLQVARVPFENCLTMHRRPKQFTLNLKERLDLENGIAIRSDICLENKRIFTCR</sequence>
<dbReference type="RefSeq" id="WP_229292252.1">
    <property type="nucleotide sequence ID" value="NZ_CP086654.1"/>
</dbReference>
<gene>
    <name evidence="1" type="ORF">LN051_09275</name>
</gene>
<organism evidence="1 2">
    <name type="scientific">Staphylococcus ratti</name>
    <dbReference type="NCBI Taxonomy" id="2892440"/>
    <lineage>
        <taxon>Bacteria</taxon>
        <taxon>Bacillati</taxon>
        <taxon>Bacillota</taxon>
        <taxon>Bacilli</taxon>
        <taxon>Bacillales</taxon>
        <taxon>Staphylococcaceae</taxon>
        <taxon>Staphylococcus</taxon>
    </lineage>
</organism>
<dbReference type="Proteomes" id="UP001197626">
    <property type="component" value="Chromosome"/>
</dbReference>